<dbReference type="Proteomes" id="UP000010932">
    <property type="component" value="Unassembled WGS sequence"/>
</dbReference>
<organism evidence="3 4">
    <name type="scientific">Microcystis aeruginosa TAIHU98</name>
    <dbReference type="NCBI Taxonomy" id="1134457"/>
    <lineage>
        <taxon>Bacteria</taxon>
        <taxon>Bacillati</taxon>
        <taxon>Cyanobacteriota</taxon>
        <taxon>Cyanophyceae</taxon>
        <taxon>Oscillatoriophycideae</taxon>
        <taxon>Chroococcales</taxon>
        <taxon>Microcystaceae</taxon>
        <taxon>Microcystis</taxon>
    </lineage>
</organism>
<evidence type="ECO:0000259" key="2">
    <source>
        <dbReference type="Pfam" id="PF07510"/>
    </source>
</evidence>
<dbReference type="RefSeq" id="WP_002738115.1">
    <property type="nucleotide sequence ID" value="NZ_ANKQ01000002.1"/>
</dbReference>
<sequence>MSKLNVDQKTIIELLSDKRADFLIPDYQRPYAWNEEQCQTLWDDIFLFSFPDNNYEAFDENEEYFLGSIVTYKNEKGKSEVIDGQQRLTTLMLMLRAFYDKFANMQDTNSILTRDRIEKCIWKTDTFGTADKNTLKIDSEVATDNDKEEFLELLRTGIVKQGAKSQYVLNYQFFQKKIDNFLQEFPSFFPYLPARILGNCILLPIEAESQDTALRIFSTLNDRGLPLSDADIFKAQFYKYYSTLGNKDEFISEWKRLEEITGSVFKPITGTPMDELFARYMYFLRAKEGNKSSTTEALRKFYERNKYQYLKQPHTIDELKALALFWESVFNQDKIRFSENILKKLFVLNYAPNSMWQNITSVYFLQNRTDDGMLEDTKFSNFLDRITAFIFAYAVTNPGVNALRTPIYDEMVNIVNGTDATFSKYKFNHVQTRSFFENYVFTNQRSITRSLITWYAFTFPNQQLLDVKEIYHLEHIYSKKRQEIENGLKSETNIDSLGNKILLEASINIRASDYHFEDKKKIYSGKKRGGKNKDASRIAEIADLIGYSEFEEKQVIDRTQKILDKFLEFLQTEDLIAYGELCLCAALE</sequence>
<evidence type="ECO:0000259" key="1">
    <source>
        <dbReference type="Pfam" id="PF03235"/>
    </source>
</evidence>
<feature type="domain" description="GmrSD restriction endonucleases C-terminal" evidence="2">
    <location>
        <begin position="462"/>
        <end position="563"/>
    </location>
</feature>
<evidence type="ECO:0000313" key="4">
    <source>
        <dbReference type="Proteomes" id="UP000010932"/>
    </source>
</evidence>
<name>L7E731_MICAE</name>
<comment type="caution">
    <text evidence="3">The sequence shown here is derived from an EMBL/GenBank/DDBJ whole genome shotgun (WGS) entry which is preliminary data.</text>
</comment>
<dbReference type="InterPro" id="IPR004919">
    <property type="entry name" value="GmrSD_N"/>
</dbReference>
<dbReference type="EMBL" id="ANKQ01000002">
    <property type="protein sequence ID" value="ELP55280.1"/>
    <property type="molecule type" value="Genomic_DNA"/>
</dbReference>
<dbReference type="AlphaFoldDB" id="L7E731"/>
<dbReference type="PATRIC" id="fig|1134457.3.peg.3603"/>
<proteinExistence type="predicted"/>
<dbReference type="InterPro" id="IPR011089">
    <property type="entry name" value="GmrSD_C"/>
</dbReference>
<dbReference type="Pfam" id="PF03235">
    <property type="entry name" value="GmrSD_N"/>
    <property type="match status" value="1"/>
</dbReference>
<protein>
    <recommendedName>
        <fullName evidence="5">DUF262 domain-containing protein</fullName>
    </recommendedName>
</protein>
<dbReference type="PANTHER" id="PTHR35149:SF2">
    <property type="entry name" value="DUF262 DOMAIN-CONTAINING PROTEIN"/>
    <property type="match status" value="1"/>
</dbReference>
<reference evidence="3 4" key="1">
    <citation type="journal article" date="2013" name="Genome Announc.">
        <title>Whole-Genome Sequence of Microcystis aeruginosa TAIHU98, a Nontoxic Bloom-Forming Strain Isolated from Taihu Lake, China.</title>
        <authorList>
            <person name="Yang C."/>
            <person name="Zhang W."/>
            <person name="Ren M."/>
            <person name="Song L."/>
            <person name="Li T."/>
            <person name="Zhao J."/>
        </authorList>
    </citation>
    <scope>NUCLEOTIDE SEQUENCE [LARGE SCALE GENOMIC DNA]</scope>
    <source>
        <strain evidence="3 4">TAIHU98</strain>
    </source>
</reference>
<dbReference type="Pfam" id="PF07510">
    <property type="entry name" value="GmrSD_C"/>
    <property type="match status" value="1"/>
</dbReference>
<evidence type="ECO:0000313" key="3">
    <source>
        <dbReference type="EMBL" id="ELP55280.1"/>
    </source>
</evidence>
<feature type="domain" description="GmrSD restriction endonucleases N-terminal" evidence="1">
    <location>
        <begin position="12"/>
        <end position="237"/>
    </location>
</feature>
<accession>L7E731</accession>
<gene>
    <name evidence="3" type="ORF">O53_4111</name>
</gene>
<dbReference type="PANTHER" id="PTHR35149">
    <property type="entry name" value="SLL5132 PROTEIN"/>
    <property type="match status" value="1"/>
</dbReference>
<evidence type="ECO:0008006" key="5">
    <source>
        <dbReference type="Google" id="ProtNLM"/>
    </source>
</evidence>